<proteinExistence type="predicted"/>
<gene>
    <name evidence="1" type="ordered locus">MTR_4g068155</name>
</gene>
<evidence type="ECO:0000313" key="2">
    <source>
        <dbReference type="EnsemblPlants" id="KEH30352"/>
    </source>
</evidence>
<evidence type="ECO:0000313" key="1">
    <source>
        <dbReference type="EMBL" id="KEH30352.1"/>
    </source>
</evidence>
<keyword evidence="1" id="KW-0472">Membrane</keyword>
<reference evidence="1 3" key="1">
    <citation type="journal article" date="2011" name="Nature">
        <title>The Medicago genome provides insight into the evolution of rhizobial symbioses.</title>
        <authorList>
            <person name="Young N.D."/>
            <person name="Debelle F."/>
            <person name="Oldroyd G.E."/>
            <person name="Geurts R."/>
            <person name="Cannon S.B."/>
            <person name="Udvardi M.K."/>
            <person name="Benedito V.A."/>
            <person name="Mayer K.F."/>
            <person name="Gouzy J."/>
            <person name="Schoof H."/>
            <person name="Van de Peer Y."/>
            <person name="Proost S."/>
            <person name="Cook D.R."/>
            <person name="Meyers B.C."/>
            <person name="Spannagl M."/>
            <person name="Cheung F."/>
            <person name="De Mita S."/>
            <person name="Krishnakumar V."/>
            <person name="Gundlach H."/>
            <person name="Zhou S."/>
            <person name="Mudge J."/>
            <person name="Bharti A.K."/>
            <person name="Murray J.D."/>
            <person name="Naoumkina M.A."/>
            <person name="Rosen B."/>
            <person name="Silverstein K.A."/>
            <person name="Tang H."/>
            <person name="Rombauts S."/>
            <person name="Zhao P.X."/>
            <person name="Zhou P."/>
            <person name="Barbe V."/>
            <person name="Bardou P."/>
            <person name="Bechner M."/>
            <person name="Bellec A."/>
            <person name="Berger A."/>
            <person name="Berges H."/>
            <person name="Bidwell S."/>
            <person name="Bisseling T."/>
            <person name="Choisne N."/>
            <person name="Couloux A."/>
            <person name="Denny R."/>
            <person name="Deshpande S."/>
            <person name="Dai X."/>
            <person name="Doyle J.J."/>
            <person name="Dudez A.M."/>
            <person name="Farmer A.D."/>
            <person name="Fouteau S."/>
            <person name="Franken C."/>
            <person name="Gibelin C."/>
            <person name="Gish J."/>
            <person name="Goldstein S."/>
            <person name="Gonzalez A.J."/>
            <person name="Green P.J."/>
            <person name="Hallab A."/>
            <person name="Hartog M."/>
            <person name="Hua A."/>
            <person name="Humphray S.J."/>
            <person name="Jeong D.H."/>
            <person name="Jing Y."/>
            <person name="Jocker A."/>
            <person name="Kenton S.M."/>
            <person name="Kim D.J."/>
            <person name="Klee K."/>
            <person name="Lai H."/>
            <person name="Lang C."/>
            <person name="Lin S."/>
            <person name="Macmil S.L."/>
            <person name="Magdelenat G."/>
            <person name="Matthews L."/>
            <person name="McCorrison J."/>
            <person name="Monaghan E.L."/>
            <person name="Mun J.H."/>
            <person name="Najar F.Z."/>
            <person name="Nicholson C."/>
            <person name="Noirot C."/>
            <person name="O'Bleness M."/>
            <person name="Paule C.R."/>
            <person name="Poulain J."/>
            <person name="Prion F."/>
            <person name="Qin B."/>
            <person name="Qu C."/>
            <person name="Retzel E.F."/>
            <person name="Riddle C."/>
            <person name="Sallet E."/>
            <person name="Samain S."/>
            <person name="Samson N."/>
            <person name="Sanders I."/>
            <person name="Saurat O."/>
            <person name="Scarpelli C."/>
            <person name="Schiex T."/>
            <person name="Segurens B."/>
            <person name="Severin A.J."/>
            <person name="Sherrier D.J."/>
            <person name="Shi R."/>
            <person name="Sims S."/>
            <person name="Singer S.R."/>
            <person name="Sinharoy S."/>
            <person name="Sterck L."/>
            <person name="Viollet A."/>
            <person name="Wang B.B."/>
            <person name="Wang K."/>
            <person name="Wang M."/>
            <person name="Wang X."/>
            <person name="Warfsmann J."/>
            <person name="Weissenbach J."/>
            <person name="White D.D."/>
            <person name="White J.D."/>
            <person name="Wiley G.B."/>
            <person name="Wincker P."/>
            <person name="Xing Y."/>
            <person name="Yang L."/>
            <person name="Yao Z."/>
            <person name="Ying F."/>
            <person name="Zhai J."/>
            <person name="Zhou L."/>
            <person name="Zuber A."/>
            <person name="Denarie J."/>
            <person name="Dixon R.A."/>
            <person name="May G.D."/>
            <person name="Schwartz D.C."/>
            <person name="Rogers J."/>
            <person name="Quetier F."/>
            <person name="Town C.D."/>
            <person name="Roe B.A."/>
        </authorList>
    </citation>
    <scope>NUCLEOTIDE SEQUENCE [LARGE SCALE GENOMIC DNA]</scope>
    <source>
        <strain evidence="1">A17</strain>
        <strain evidence="2 3">cv. Jemalong A17</strain>
    </source>
</reference>
<accession>A0A072UL10</accession>
<dbReference type="AlphaFoldDB" id="A0A072UL10"/>
<organism evidence="1 3">
    <name type="scientific">Medicago truncatula</name>
    <name type="common">Barrel medic</name>
    <name type="synonym">Medicago tribuloides</name>
    <dbReference type="NCBI Taxonomy" id="3880"/>
    <lineage>
        <taxon>Eukaryota</taxon>
        <taxon>Viridiplantae</taxon>
        <taxon>Streptophyta</taxon>
        <taxon>Embryophyta</taxon>
        <taxon>Tracheophyta</taxon>
        <taxon>Spermatophyta</taxon>
        <taxon>Magnoliopsida</taxon>
        <taxon>eudicotyledons</taxon>
        <taxon>Gunneridae</taxon>
        <taxon>Pentapetalae</taxon>
        <taxon>rosids</taxon>
        <taxon>fabids</taxon>
        <taxon>Fabales</taxon>
        <taxon>Fabaceae</taxon>
        <taxon>Papilionoideae</taxon>
        <taxon>50 kb inversion clade</taxon>
        <taxon>NPAAA clade</taxon>
        <taxon>Hologalegina</taxon>
        <taxon>IRL clade</taxon>
        <taxon>Trifolieae</taxon>
        <taxon>Medicago</taxon>
    </lineage>
</organism>
<dbReference type="EMBL" id="CM001220">
    <property type="protein sequence ID" value="KEH30352.1"/>
    <property type="molecule type" value="Genomic_DNA"/>
</dbReference>
<protein>
    <submittedName>
        <fullName evidence="1">Transmembrane protein, putative</fullName>
    </submittedName>
</protein>
<sequence>MTMTMTMSIDLKLMCINCWMRMIHFPVTLFMLETMTMSIHLSSQSKLSLKMTFVLGRPLTCFSILAKAVETEIHVDINREEFLASVRNITKLSYFAVYDSWESSVVSTFNTNDQVYF</sequence>
<dbReference type="EnsemblPlants" id="KEH30352">
    <property type="protein sequence ID" value="KEH30352"/>
    <property type="gene ID" value="MTR_4g068155"/>
</dbReference>
<reference evidence="2" key="3">
    <citation type="submission" date="2015-04" db="UniProtKB">
        <authorList>
            <consortium name="EnsemblPlants"/>
        </authorList>
    </citation>
    <scope>IDENTIFICATION</scope>
    <source>
        <strain evidence="2">cv. Jemalong A17</strain>
    </source>
</reference>
<keyword evidence="3" id="KW-1185">Reference proteome</keyword>
<dbReference type="HOGENOM" id="CLU_2088423_0_0_1"/>
<reference evidence="1 3" key="2">
    <citation type="journal article" date="2014" name="BMC Genomics">
        <title>An improved genome release (version Mt4.0) for the model legume Medicago truncatula.</title>
        <authorList>
            <person name="Tang H."/>
            <person name="Krishnakumar V."/>
            <person name="Bidwell S."/>
            <person name="Rosen B."/>
            <person name="Chan A."/>
            <person name="Zhou S."/>
            <person name="Gentzbittel L."/>
            <person name="Childs K.L."/>
            <person name="Yandell M."/>
            <person name="Gundlach H."/>
            <person name="Mayer K.F."/>
            <person name="Schwartz D.C."/>
            <person name="Town C.D."/>
        </authorList>
    </citation>
    <scope>GENOME REANNOTATION</scope>
    <source>
        <strain evidence="1">A17</strain>
        <strain evidence="2 3">cv. Jemalong A17</strain>
    </source>
</reference>
<keyword evidence="1" id="KW-0812">Transmembrane</keyword>
<dbReference type="Proteomes" id="UP000002051">
    <property type="component" value="Chromosome 4"/>
</dbReference>
<name>A0A072UL10_MEDTR</name>
<evidence type="ECO:0000313" key="3">
    <source>
        <dbReference type="Proteomes" id="UP000002051"/>
    </source>
</evidence>